<evidence type="ECO:0000313" key="3">
    <source>
        <dbReference type="EMBL" id="PJE58307.1"/>
    </source>
</evidence>
<evidence type="ECO:0000256" key="2">
    <source>
        <dbReference type="SAM" id="Phobius"/>
    </source>
</evidence>
<keyword evidence="1" id="KW-0175">Coiled coil</keyword>
<evidence type="ECO:0000256" key="1">
    <source>
        <dbReference type="SAM" id="Coils"/>
    </source>
</evidence>
<dbReference type="Proteomes" id="UP000231450">
    <property type="component" value="Unassembled WGS sequence"/>
</dbReference>
<dbReference type="AlphaFoldDB" id="A0A2M8KEH4"/>
<proteinExistence type="predicted"/>
<keyword evidence="2" id="KW-1133">Transmembrane helix</keyword>
<protein>
    <submittedName>
        <fullName evidence="3">Uncharacterized protein</fullName>
    </submittedName>
</protein>
<comment type="caution">
    <text evidence="3">The sequence shown here is derived from an EMBL/GenBank/DDBJ whole genome shotgun (WGS) entry which is preliminary data.</text>
</comment>
<feature type="transmembrane region" description="Helical" evidence="2">
    <location>
        <begin position="88"/>
        <end position="111"/>
    </location>
</feature>
<feature type="transmembrane region" description="Helical" evidence="2">
    <location>
        <begin position="117"/>
        <end position="137"/>
    </location>
</feature>
<feature type="coiled-coil region" evidence="1">
    <location>
        <begin position="351"/>
        <end position="381"/>
    </location>
</feature>
<dbReference type="Pfam" id="PF19590">
    <property type="entry name" value="TrbL_3"/>
    <property type="match status" value="1"/>
</dbReference>
<sequence>MRIEPYASKAKEIIPKMIIAALLINFSVVLVTPIIDFSQVITQSFVSAVPGNFSDMISFGGKIYSLWQPNDAWYTKALSAIVATFDQVLNLFMANAVLLVLIFTIIAGAIFMIIRVIYLWILLIFSPITWLLWALPSTKQYWDKWWSEFMSWTFFAPIYTFMLYLVIRLIQLDVIGTELQIGANTTGLDASTTVFFANPTIIFQYVAIVGMSIASLFIAKKTGVYGADGALKLGKSMYTGGKGMADRWLAKGTPTPLDKFKTSNLLNKGAGVLSDKGWGKTAKGVSFAGRAIDRSPMLLSPTAWSRAWAETKKKSNSTSFGTAQGTIEDIFSNLQHPVAFARGKGTHFATYRQQQAIANRKDELAKELNKEEQIVQAARSSDKKDLEPLLLLAAEKNSLNAFFGALVGKGEIAEYTPKEVSKYLTKNFGNRSGEIATSMASLAMSAGSYNLTGISKWDEQTGSYAIQENDDKRLLTIKNKMSELEPQKFATIAHPDTFFGYETEITKDSAGNDIKKMKPSGQLSDSGKVFLGKILTGTHNDQVGRLQMRTLRTLYQNKNKLTEYATTIETTDQTQAKIINGFITKIVDRYEGNPTKK</sequence>
<organism evidence="3 4">
    <name type="scientific">Candidatus Portnoybacteria bacterium CG10_big_fil_rev_8_21_14_0_10_36_7</name>
    <dbReference type="NCBI Taxonomy" id="1974812"/>
    <lineage>
        <taxon>Bacteria</taxon>
        <taxon>Candidatus Portnoyibacteriota</taxon>
    </lineage>
</organism>
<dbReference type="EMBL" id="PFDW01000032">
    <property type="protein sequence ID" value="PJE58307.1"/>
    <property type="molecule type" value="Genomic_DNA"/>
</dbReference>
<dbReference type="InterPro" id="IPR045782">
    <property type="entry name" value="TrbL_3"/>
</dbReference>
<keyword evidence="2" id="KW-0472">Membrane</keyword>
<evidence type="ECO:0000313" key="4">
    <source>
        <dbReference type="Proteomes" id="UP000231450"/>
    </source>
</evidence>
<feature type="transmembrane region" description="Helical" evidence="2">
    <location>
        <begin position="149"/>
        <end position="170"/>
    </location>
</feature>
<feature type="transmembrane region" description="Helical" evidence="2">
    <location>
        <begin position="201"/>
        <end position="219"/>
    </location>
</feature>
<name>A0A2M8KEH4_9BACT</name>
<feature type="transmembrane region" description="Helical" evidence="2">
    <location>
        <begin position="13"/>
        <end position="35"/>
    </location>
</feature>
<gene>
    <name evidence="3" type="ORF">COU81_01465</name>
</gene>
<reference evidence="4" key="1">
    <citation type="submission" date="2017-09" db="EMBL/GenBank/DDBJ databases">
        <title>Depth-based differentiation of microbial function through sediment-hosted aquifers and enrichment of novel symbionts in the deep terrestrial subsurface.</title>
        <authorList>
            <person name="Probst A.J."/>
            <person name="Ladd B."/>
            <person name="Jarett J.K."/>
            <person name="Geller-Mcgrath D.E."/>
            <person name="Sieber C.M.K."/>
            <person name="Emerson J.B."/>
            <person name="Anantharaman K."/>
            <person name="Thomas B.C."/>
            <person name="Malmstrom R."/>
            <person name="Stieglmeier M."/>
            <person name="Klingl A."/>
            <person name="Woyke T."/>
            <person name="Ryan C.M."/>
            <person name="Banfield J.F."/>
        </authorList>
    </citation>
    <scope>NUCLEOTIDE SEQUENCE [LARGE SCALE GENOMIC DNA]</scope>
</reference>
<keyword evidence="2" id="KW-0812">Transmembrane</keyword>
<accession>A0A2M8KEH4</accession>